<dbReference type="Proteomes" id="UP001595803">
    <property type="component" value="Unassembled WGS sequence"/>
</dbReference>
<dbReference type="InterPro" id="IPR029787">
    <property type="entry name" value="Nucleotide_cyclase"/>
</dbReference>
<name>A0ABV7ZE39_9DEIO</name>
<comment type="caution">
    <text evidence="3">The sequence shown here is derived from an EMBL/GenBank/DDBJ whole genome shotgun (WGS) entry which is preliminary data.</text>
</comment>
<feature type="domain" description="GGDEF" evidence="2">
    <location>
        <begin position="115"/>
        <end position="246"/>
    </location>
</feature>
<keyword evidence="3" id="KW-0808">Transferase</keyword>
<dbReference type="SMART" id="SM00267">
    <property type="entry name" value="GGDEF"/>
    <property type="match status" value="1"/>
</dbReference>
<protein>
    <submittedName>
        <fullName evidence="3">GGDEF domain-containing protein</fullName>
        <ecNumber evidence="3">2.7.7.65</ecNumber>
    </submittedName>
</protein>
<evidence type="ECO:0000313" key="3">
    <source>
        <dbReference type="EMBL" id="MFC3835673.1"/>
    </source>
</evidence>
<dbReference type="InterPro" id="IPR050469">
    <property type="entry name" value="Diguanylate_Cyclase"/>
</dbReference>
<keyword evidence="4" id="KW-1185">Reference proteome</keyword>
<dbReference type="CDD" id="cd01949">
    <property type="entry name" value="GGDEF"/>
    <property type="match status" value="1"/>
</dbReference>
<organism evidence="3 4">
    <name type="scientific">Deinococcus rufus</name>
    <dbReference type="NCBI Taxonomy" id="2136097"/>
    <lineage>
        <taxon>Bacteria</taxon>
        <taxon>Thermotogati</taxon>
        <taxon>Deinococcota</taxon>
        <taxon>Deinococci</taxon>
        <taxon>Deinococcales</taxon>
        <taxon>Deinococcaceae</taxon>
        <taxon>Deinococcus</taxon>
    </lineage>
</organism>
<dbReference type="NCBIfam" id="TIGR00254">
    <property type="entry name" value="GGDEF"/>
    <property type="match status" value="1"/>
</dbReference>
<dbReference type="EC" id="2.7.7.65" evidence="3"/>
<dbReference type="RefSeq" id="WP_322474673.1">
    <property type="nucleotide sequence ID" value="NZ_JBHRZG010000024.1"/>
</dbReference>
<proteinExistence type="predicted"/>
<dbReference type="InterPro" id="IPR043128">
    <property type="entry name" value="Rev_trsase/Diguanyl_cyclase"/>
</dbReference>
<gene>
    <name evidence="3" type="ORF">ACFOSB_22640</name>
</gene>
<dbReference type="PROSITE" id="PS50887">
    <property type="entry name" value="GGDEF"/>
    <property type="match status" value="1"/>
</dbReference>
<dbReference type="InterPro" id="IPR000160">
    <property type="entry name" value="GGDEF_dom"/>
</dbReference>
<dbReference type="PANTHER" id="PTHR45138:SF9">
    <property type="entry name" value="DIGUANYLATE CYCLASE DGCM-RELATED"/>
    <property type="match status" value="1"/>
</dbReference>
<dbReference type="Pfam" id="PF00990">
    <property type="entry name" value="GGDEF"/>
    <property type="match status" value="1"/>
</dbReference>
<evidence type="ECO:0000313" key="4">
    <source>
        <dbReference type="Proteomes" id="UP001595803"/>
    </source>
</evidence>
<dbReference type="GO" id="GO:0052621">
    <property type="term" value="F:diguanylate cyclase activity"/>
    <property type="evidence" value="ECO:0007669"/>
    <property type="project" value="UniProtKB-EC"/>
</dbReference>
<evidence type="ECO:0000256" key="1">
    <source>
        <dbReference type="SAM" id="MobiDB-lite"/>
    </source>
</evidence>
<feature type="compositionally biased region" description="Basic and acidic residues" evidence="1">
    <location>
        <begin position="228"/>
        <end position="250"/>
    </location>
</feature>
<reference evidence="4" key="1">
    <citation type="journal article" date="2019" name="Int. J. Syst. Evol. Microbiol.">
        <title>The Global Catalogue of Microorganisms (GCM) 10K type strain sequencing project: providing services to taxonomists for standard genome sequencing and annotation.</title>
        <authorList>
            <consortium name="The Broad Institute Genomics Platform"/>
            <consortium name="The Broad Institute Genome Sequencing Center for Infectious Disease"/>
            <person name="Wu L."/>
            <person name="Ma J."/>
        </authorList>
    </citation>
    <scope>NUCLEOTIDE SEQUENCE [LARGE SCALE GENOMIC DNA]</scope>
    <source>
        <strain evidence="4">CCTCC AB 2017081</strain>
    </source>
</reference>
<dbReference type="PANTHER" id="PTHR45138">
    <property type="entry name" value="REGULATORY COMPONENTS OF SENSORY TRANSDUCTION SYSTEM"/>
    <property type="match status" value="1"/>
</dbReference>
<sequence length="264" mass="29010">MFPPDDVFEHLPHPALYWPARLWAAPSTDPQPNLAYQRTFAPGALPDTAATWDDGPHTLRVPTLRGETPLCRVTVATLPGGARIATIEDVQEFHTDPLTGLLDRRALHHDLRTETPGSVVLLDIDDFKVVNDTLGHAAGDDVLRALGTLLCATARQAGGRAYRLGGDEFLIHTPRLVAVAPLEHMQQQFRQAARRLGMDGVGVSIGRAEAPQHGNTIEHLILHADVMLGERKRDRPPRTARPRTTERDASTPDSGRPPRHWLGL</sequence>
<evidence type="ECO:0000259" key="2">
    <source>
        <dbReference type="PROSITE" id="PS50887"/>
    </source>
</evidence>
<dbReference type="Gene3D" id="3.30.70.270">
    <property type="match status" value="1"/>
</dbReference>
<dbReference type="SUPFAM" id="SSF55073">
    <property type="entry name" value="Nucleotide cyclase"/>
    <property type="match status" value="1"/>
</dbReference>
<dbReference type="EMBL" id="JBHRZG010000024">
    <property type="protein sequence ID" value="MFC3835673.1"/>
    <property type="molecule type" value="Genomic_DNA"/>
</dbReference>
<feature type="region of interest" description="Disordered" evidence="1">
    <location>
        <begin position="228"/>
        <end position="264"/>
    </location>
</feature>
<accession>A0ABV7ZE39</accession>
<keyword evidence="3" id="KW-0548">Nucleotidyltransferase</keyword>